<comment type="similarity">
    <text evidence="2">Belongs to the SusD family.</text>
</comment>
<evidence type="ECO:0000259" key="7">
    <source>
        <dbReference type="Pfam" id="PF07980"/>
    </source>
</evidence>
<evidence type="ECO:0000256" key="4">
    <source>
        <dbReference type="ARBA" id="ARBA00023136"/>
    </source>
</evidence>
<dbReference type="InterPro" id="IPR033985">
    <property type="entry name" value="SusD-like_N"/>
</dbReference>
<sequence>MKKYAMILAAAIAVAGCKDKLKEQPHALITPEFLKTAQGFQLTYDACYAGGRTVWGTMDFFFLTVPGTDEFISGKDGGSDLNRYASGYTPSTGTMNNLWRPVYQYINNCNGLISAAPNVKGIDADKKKRMVAEVKFLRANYYFQLVQQFGDLTVSTEFNTLPKTSADRHPVAAAYDLIVADLTEAINTLPAGPGVDGVLPGKAHKAAAMHVLSKVLLTRGYSKAAKPDDFTKAAEWATKLINDVAPQAGLSLQEDFGNVFKEGNEANSEVIWTVQHTANLPYNGPNNSSGHDNILNHLWVPKYEDLDGMQRDTKYGRPYIRVVPTRWLTDTVFRERTNDTRYRKTFQTMWISNNGAKLPKWPSPLPPGAPAGAVSGQPKFQVGDTAIWMPGYDVTDAQIKAAPYTLIPPRKYSTSMSPAMTKYYDTKRQDMNYPSIRSVIVYRLADTYLIAAEALLKAGRAGEALPYINAIRRRAAFPTGNAAAMEITLADLNLDFILDERSRELCGELTRWPDLVRTGKLLERIVLHNTDGQKNIQPRHVLRPIPQAQIDATTTGPKYPQNPGWEDL</sequence>
<evidence type="ECO:0000313" key="10">
    <source>
        <dbReference type="Proteomes" id="UP001449657"/>
    </source>
</evidence>
<keyword evidence="3" id="KW-0732">Signal</keyword>
<feature type="region of interest" description="Disordered" evidence="6">
    <location>
        <begin position="548"/>
        <end position="568"/>
    </location>
</feature>
<dbReference type="Pfam" id="PF07980">
    <property type="entry name" value="SusD_RagB"/>
    <property type="match status" value="1"/>
</dbReference>
<evidence type="ECO:0000256" key="1">
    <source>
        <dbReference type="ARBA" id="ARBA00004442"/>
    </source>
</evidence>
<dbReference type="InterPro" id="IPR011990">
    <property type="entry name" value="TPR-like_helical_dom_sf"/>
</dbReference>
<comment type="subcellular location">
    <subcellularLocation>
        <location evidence="1">Cell outer membrane</location>
    </subcellularLocation>
</comment>
<evidence type="ECO:0000256" key="2">
    <source>
        <dbReference type="ARBA" id="ARBA00006275"/>
    </source>
</evidence>
<gene>
    <name evidence="9" type="ORF">WJU22_16000</name>
</gene>
<dbReference type="EMBL" id="CP150096">
    <property type="protein sequence ID" value="WZN44399.1"/>
    <property type="molecule type" value="Genomic_DNA"/>
</dbReference>
<dbReference type="Proteomes" id="UP001449657">
    <property type="component" value="Chromosome"/>
</dbReference>
<evidence type="ECO:0000256" key="6">
    <source>
        <dbReference type="SAM" id="MobiDB-lite"/>
    </source>
</evidence>
<feature type="domain" description="RagB/SusD" evidence="7">
    <location>
        <begin position="274"/>
        <end position="565"/>
    </location>
</feature>
<dbReference type="SUPFAM" id="SSF48452">
    <property type="entry name" value="TPR-like"/>
    <property type="match status" value="1"/>
</dbReference>
<protein>
    <submittedName>
        <fullName evidence="9">RagB/SusD family nutrient uptake outer membrane protein</fullName>
    </submittedName>
</protein>
<reference evidence="9 10" key="1">
    <citation type="submission" date="2024-03" db="EMBL/GenBank/DDBJ databases">
        <title>Chitinophaga caseinilytica sp. nov., a casein hydrolysing bacterium isolated from forest soil.</title>
        <authorList>
            <person name="Lee D.S."/>
            <person name="Han D.M."/>
            <person name="Baek J.H."/>
            <person name="Choi D.G."/>
            <person name="Jeon J.H."/>
            <person name="Jeon C.O."/>
        </authorList>
    </citation>
    <scope>NUCLEOTIDE SEQUENCE [LARGE SCALE GENOMIC DNA]</scope>
    <source>
        <strain evidence="9 10">KACC 19118</strain>
    </source>
</reference>
<evidence type="ECO:0000313" key="9">
    <source>
        <dbReference type="EMBL" id="WZN44399.1"/>
    </source>
</evidence>
<dbReference type="RefSeq" id="WP_341839182.1">
    <property type="nucleotide sequence ID" value="NZ_CP149792.1"/>
</dbReference>
<keyword evidence="10" id="KW-1185">Reference proteome</keyword>
<organism evidence="9 10">
    <name type="scientific">Chitinophaga caseinilytica</name>
    <dbReference type="NCBI Taxonomy" id="2267521"/>
    <lineage>
        <taxon>Bacteria</taxon>
        <taxon>Pseudomonadati</taxon>
        <taxon>Bacteroidota</taxon>
        <taxon>Chitinophagia</taxon>
        <taxon>Chitinophagales</taxon>
        <taxon>Chitinophagaceae</taxon>
        <taxon>Chitinophaga</taxon>
    </lineage>
</organism>
<accession>A0ABZ2YY68</accession>
<evidence type="ECO:0000259" key="8">
    <source>
        <dbReference type="Pfam" id="PF14322"/>
    </source>
</evidence>
<dbReference type="Gene3D" id="1.25.40.390">
    <property type="match status" value="1"/>
</dbReference>
<proteinExistence type="inferred from homology"/>
<dbReference type="PROSITE" id="PS51257">
    <property type="entry name" value="PROKAR_LIPOPROTEIN"/>
    <property type="match status" value="1"/>
</dbReference>
<name>A0ABZ2YY68_9BACT</name>
<evidence type="ECO:0000256" key="3">
    <source>
        <dbReference type="ARBA" id="ARBA00022729"/>
    </source>
</evidence>
<dbReference type="Pfam" id="PF14322">
    <property type="entry name" value="SusD-like_3"/>
    <property type="match status" value="1"/>
</dbReference>
<keyword evidence="4" id="KW-0472">Membrane</keyword>
<dbReference type="InterPro" id="IPR012944">
    <property type="entry name" value="SusD_RagB_dom"/>
</dbReference>
<keyword evidence="5" id="KW-0998">Cell outer membrane</keyword>
<evidence type="ECO:0000256" key="5">
    <source>
        <dbReference type="ARBA" id="ARBA00023237"/>
    </source>
</evidence>
<feature type="domain" description="SusD-like N-terminal" evidence="8">
    <location>
        <begin position="81"/>
        <end position="217"/>
    </location>
</feature>